<name>A0A218WM90_PUNGR</name>
<dbReference type="AlphaFoldDB" id="A0A218WM90"/>
<organism evidence="2 3">
    <name type="scientific">Punica granatum</name>
    <name type="common">Pomegranate</name>
    <dbReference type="NCBI Taxonomy" id="22663"/>
    <lineage>
        <taxon>Eukaryota</taxon>
        <taxon>Viridiplantae</taxon>
        <taxon>Streptophyta</taxon>
        <taxon>Embryophyta</taxon>
        <taxon>Tracheophyta</taxon>
        <taxon>Spermatophyta</taxon>
        <taxon>Magnoliopsida</taxon>
        <taxon>eudicotyledons</taxon>
        <taxon>Gunneridae</taxon>
        <taxon>Pentapetalae</taxon>
        <taxon>rosids</taxon>
        <taxon>malvids</taxon>
        <taxon>Myrtales</taxon>
        <taxon>Lythraceae</taxon>
        <taxon>Punica</taxon>
    </lineage>
</organism>
<feature type="region of interest" description="Disordered" evidence="1">
    <location>
        <begin position="32"/>
        <end position="89"/>
    </location>
</feature>
<sequence length="89" mass="9888">MIYTNDRATRKDAQAVEYILKELEIEDLTGAAEEAEVNHSNQNESANANIPTSRDVSCAHLPPRKESGSGSSGRKRKKMKLTSQQFLKP</sequence>
<proteinExistence type="predicted"/>
<gene>
    <name evidence="2" type="ORF">CDL15_Pgr022248</name>
</gene>
<reference evidence="3" key="1">
    <citation type="journal article" date="2017" name="Plant J.">
        <title>The pomegranate (Punica granatum L.) genome and the genomics of punicalagin biosynthesis.</title>
        <authorList>
            <person name="Qin G."/>
            <person name="Xu C."/>
            <person name="Ming R."/>
            <person name="Tang H."/>
            <person name="Guyot R."/>
            <person name="Kramer E.M."/>
            <person name="Hu Y."/>
            <person name="Yi X."/>
            <person name="Qi Y."/>
            <person name="Xu X."/>
            <person name="Gao Z."/>
            <person name="Pan H."/>
            <person name="Jian J."/>
            <person name="Tian Y."/>
            <person name="Yue Z."/>
            <person name="Xu Y."/>
        </authorList>
    </citation>
    <scope>NUCLEOTIDE SEQUENCE [LARGE SCALE GENOMIC DNA]</scope>
    <source>
        <strain evidence="3">cv. Dabenzi</strain>
    </source>
</reference>
<dbReference type="EMBL" id="MTKT01003937">
    <property type="protein sequence ID" value="OWM73977.1"/>
    <property type="molecule type" value="Genomic_DNA"/>
</dbReference>
<evidence type="ECO:0000313" key="2">
    <source>
        <dbReference type="EMBL" id="OWM73977.1"/>
    </source>
</evidence>
<dbReference type="Proteomes" id="UP000197138">
    <property type="component" value="Unassembled WGS sequence"/>
</dbReference>
<accession>A0A218WM90</accession>
<evidence type="ECO:0000256" key="1">
    <source>
        <dbReference type="SAM" id="MobiDB-lite"/>
    </source>
</evidence>
<comment type="caution">
    <text evidence="2">The sequence shown here is derived from an EMBL/GenBank/DDBJ whole genome shotgun (WGS) entry which is preliminary data.</text>
</comment>
<feature type="compositionally biased region" description="Polar residues" evidence="1">
    <location>
        <begin position="38"/>
        <end position="55"/>
    </location>
</feature>
<protein>
    <submittedName>
        <fullName evidence="2">Uncharacterized protein</fullName>
    </submittedName>
</protein>
<evidence type="ECO:0000313" key="3">
    <source>
        <dbReference type="Proteomes" id="UP000197138"/>
    </source>
</evidence>